<gene>
    <name evidence="1" type="ORF">PT85_13910</name>
</gene>
<name>A0A0B3BP37_9PSED</name>
<accession>A0A0B3BP37</accession>
<protein>
    <recommendedName>
        <fullName evidence="3">Toxin YafO</fullName>
    </recommendedName>
</protein>
<dbReference type="EMBL" id="JTAK01000005">
    <property type="protein sequence ID" value="KHO64390.1"/>
    <property type="molecule type" value="Genomic_DNA"/>
</dbReference>
<dbReference type="Pfam" id="PF13957">
    <property type="entry name" value="YafO_toxin"/>
    <property type="match status" value="1"/>
</dbReference>
<organism evidence="1 2">
    <name type="scientific">Pseudomonas flexibilis</name>
    <dbReference type="NCBI Taxonomy" id="706570"/>
    <lineage>
        <taxon>Bacteria</taxon>
        <taxon>Pseudomonadati</taxon>
        <taxon>Pseudomonadota</taxon>
        <taxon>Gammaproteobacteria</taxon>
        <taxon>Pseudomonadales</taxon>
        <taxon>Pseudomonadaceae</taxon>
        <taxon>Pseudomonas</taxon>
    </lineage>
</organism>
<proteinExistence type="predicted"/>
<dbReference type="Proteomes" id="UP000030980">
    <property type="component" value="Unassembled WGS sequence"/>
</dbReference>
<sequence>MWRVRPMKLLVQSMGIPAVMHCGPWRSDFLMYKGTGQLPRYFGRDVPYTQPHAAFRAQLMHIHLRLPPSLFPANLPQQDRVCRKGAPERDAALVYVRGELEDNRYCIFGVFYPDAHAKAREEKTMRYLARLAQRFRDEH</sequence>
<reference evidence="1 2" key="1">
    <citation type="submission" date="2014-11" db="EMBL/GenBank/DDBJ databases">
        <title>Genome sequence of Pseudomonas tuomuerensis JCM 14085.</title>
        <authorList>
            <person name="Shin S.-K."/>
            <person name="Yi H."/>
        </authorList>
    </citation>
    <scope>NUCLEOTIDE SEQUENCE [LARGE SCALE GENOMIC DNA]</scope>
    <source>
        <strain evidence="1 2">JCM 14085</strain>
    </source>
</reference>
<evidence type="ECO:0008006" key="3">
    <source>
        <dbReference type="Google" id="ProtNLM"/>
    </source>
</evidence>
<evidence type="ECO:0000313" key="1">
    <source>
        <dbReference type="EMBL" id="KHO64390.1"/>
    </source>
</evidence>
<evidence type="ECO:0000313" key="2">
    <source>
        <dbReference type="Proteomes" id="UP000030980"/>
    </source>
</evidence>
<keyword evidence="2" id="KW-1185">Reference proteome</keyword>
<dbReference type="InterPro" id="IPR020353">
    <property type="entry name" value="Toxin_YafO"/>
</dbReference>
<dbReference type="AlphaFoldDB" id="A0A0B3BP37"/>
<comment type="caution">
    <text evidence="1">The sequence shown here is derived from an EMBL/GenBank/DDBJ whole genome shotgun (WGS) entry which is preliminary data.</text>
</comment>